<accession>A0ACD5GXA9</accession>
<reference evidence="1 2" key="1">
    <citation type="journal article" date="2016" name="Genome Announc.">
        <title>Draft Genome Sequence of the Thermotolerant Cyanobacterium Desertifilum sp. IPPAS B-1220.</title>
        <authorList>
            <person name="Mironov K.S."/>
            <person name="Sinetova M.A."/>
            <person name="Bolatkhan K."/>
            <person name="Zayadan B.K."/>
            <person name="Ustinova V.V."/>
            <person name="Kupriyanova E.V."/>
            <person name="Skrypnik A.N."/>
            <person name="Gogoleva N.E."/>
            <person name="Gogolev Y.V."/>
            <person name="Los D.A."/>
        </authorList>
    </citation>
    <scope>NUCLEOTIDE SEQUENCE [LARGE SCALE GENOMIC DNA]</scope>
    <source>
        <strain evidence="1 2">IPPAS B-1220</strain>
    </source>
</reference>
<sequence>MLQEQIVRDDERENEQQTWMQQLADLSPGLLYLYDGVEERLLYLNERSRELLGYSPQALIDRGANVLHSLIHPEDIAQFSSHLRALQAGSTLEIEYRIQHASGEWRWFRSRDRLWRRTPKGKFSRFSARLKTLPNANAPKKPCEKAKNCFKAL</sequence>
<keyword evidence="2" id="KW-1185">Reference proteome</keyword>
<name>A0ACD5GXA9_9CYAN</name>
<protein>
    <submittedName>
        <fullName evidence="1">PAS domain-containing protein</fullName>
    </submittedName>
</protein>
<dbReference type="EMBL" id="CP182909">
    <property type="protein sequence ID" value="XPM65241.1"/>
    <property type="molecule type" value="Genomic_DNA"/>
</dbReference>
<gene>
    <name evidence="1" type="ORF">BH720_005565</name>
</gene>
<evidence type="ECO:0000313" key="1">
    <source>
        <dbReference type="EMBL" id="XPM65241.1"/>
    </source>
</evidence>
<evidence type="ECO:0000313" key="2">
    <source>
        <dbReference type="Proteomes" id="UP000095472"/>
    </source>
</evidence>
<organism evidence="1 2">
    <name type="scientific">Desertifilum tharense IPPAS B-1220</name>
    <dbReference type="NCBI Taxonomy" id="1781255"/>
    <lineage>
        <taxon>Bacteria</taxon>
        <taxon>Bacillati</taxon>
        <taxon>Cyanobacteriota</taxon>
        <taxon>Cyanophyceae</taxon>
        <taxon>Desertifilales</taxon>
        <taxon>Desertifilaceae</taxon>
        <taxon>Desertifilum</taxon>
    </lineage>
</organism>
<dbReference type="Proteomes" id="UP000095472">
    <property type="component" value="Chromosome"/>
</dbReference>
<proteinExistence type="predicted"/>